<dbReference type="Proteomes" id="UP000762676">
    <property type="component" value="Unassembled WGS sequence"/>
</dbReference>
<accession>A0AAV4JAH6</accession>
<evidence type="ECO:0000313" key="3">
    <source>
        <dbReference type="Proteomes" id="UP000762676"/>
    </source>
</evidence>
<gene>
    <name evidence="2" type="ORF">ElyMa_003262000</name>
</gene>
<evidence type="ECO:0008006" key="4">
    <source>
        <dbReference type="Google" id="ProtNLM"/>
    </source>
</evidence>
<evidence type="ECO:0000313" key="2">
    <source>
        <dbReference type="EMBL" id="GFS18371.1"/>
    </source>
</evidence>
<dbReference type="AlphaFoldDB" id="A0AAV4JAH6"/>
<reference evidence="2 3" key="1">
    <citation type="journal article" date="2021" name="Elife">
        <title>Chloroplast acquisition without the gene transfer in kleptoplastic sea slugs, Plakobranchus ocellatus.</title>
        <authorList>
            <person name="Maeda T."/>
            <person name="Takahashi S."/>
            <person name="Yoshida T."/>
            <person name="Shimamura S."/>
            <person name="Takaki Y."/>
            <person name="Nagai Y."/>
            <person name="Toyoda A."/>
            <person name="Suzuki Y."/>
            <person name="Arimoto A."/>
            <person name="Ishii H."/>
            <person name="Satoh N."/>
            <person name="Nishiyama T."/>
            <person name="Hasebe M."/>
            <person name="Maruyama T."/>
            <person name="Minagawa J."/>
            <person name="Obokata J."/>
            <person name="Shigenobu S."/>
        </authorList>
    </citation>
    <scope>NUCLEOTIDE SEQUENCE [LARGE SCALE GENOMIC DNA]</scope>
</reference>
<dbReference type="EMBL" id="BMAT01006705">
    <property type="protein sequence ID" value="GFS18371.1"/>
    <property type="molecule type" value="Genomic_DNA"/>
</dbReference>
<proteinExistence type="predicted"/>
<name>A0AAV4JAH6_9GAST</name>
<protein>
    <recommendedName>
        <fullName evidence="4">ELYS-like domain-containing protein</fullName>
    </recommendedName>
</protein>
<comment type="caution">
    <text evidence="2">The sequence shown here is derived from an EMBL/GenBank/DDBJ whole genome shotgun (WGS) entry which is preliminary data.</text>
</comment>
<keyword evidence="3" id="KW-1185">Reference proteome</keyword>
<organism evidence="2 3">
    <name type="scientific">Elysia marginata</name>
    <dbReference type="NCBI Taxonomy" id="1093978"/>
    <lineage>
        <taxon>Eukaryota</taxon>
        <taxon>Metazoa</taxon>
        <taxon>Spiralia</taxon>
        <taxon>Lophotrochozoa</taxon>
        <taxon>Mollusca</taxon>
        <taxon>Gastropoda</taxon>
        <taxon>Heterobranchia</taxon>
        <taxon>Euthyneura</taxon>
        <taxon>Panpulmonata</taxon>
        <taxon>Sacoglossa</taxon>
        <taxon>Placobranchoidea</taxon>
        <taxon>Plakobranchidae</taxon>
        <taxon>Elysia</taxon>
    </lineage>
</organism>
<feature type="region of interest" description="Disordered" evidence="1">
    <location>
        <begin position="1"/>
        <end position="22"/>
    </location>
</feature>
<evidence type="ECO:0000256" key="1">
    <source>
        <dbReference type="SAM" id="MobiDB-lite"/>
    </source>
</evidence>
<sequence>MEKITPPDGTRHKVGGDQDARNQHGSALNRAVASHNVPPDGAYCIREAHRLGTDVWGVPASGGTPWSMETVETLDVLPLEPELHKTFSRLHRMIDSGESEELPAFEALLNSNQDFSLYTMTENQVQIRGRGYYNEPLLFRSIRQNKYRYAISLYKHCPDPLRQPMLNACALGGFYFLNVLFWTAKTKDHYSQIIDILNTIDVIPENALASTMESNCFLHFMDYRFKSCGEIFNIIYHKSSNHESLDRLSIQRNHERKTPLFNAFKRGNEPIIIIFLYHLIRTAAIKEPSASLIEAMEQTKSHRSLDPIMQNEAMKKELDHLLADFAETPHEKALFQMDLLSEYIDDESIAETSDVMVLPEGLQFLQIIP</sequence>